<name>A0A7G9WDC0_ALKCA</name>
<evidence type="ECO:0000256" key="5">
    <source>
        <dbReference type="ARBA" id="ARBA00025295"/>
    </source>
</evidence>
<evidence type="ECO:0000256" key="4">
    <source>
        <dbReference type="ARBA" id="ARBA00022917"/>
    </source>
</evidence>
<accession>A0A7G9WDC0</accession>
<feature type="active site" description="Charge relay system" evidence="6">
    <location>
        <position position="79"/>
    </location>
</feature>
<keyword evidence="2 6" id="KW-0547">Nucleotide-binding</keyword>
<dbReference type="PANTHER" id="PTHR11895:SF151">
    <property type="entry name" value="GLUTAMYL-TRNA(GLN) AMIDOTRANSFERASE SUBUNIT A"/>
    <property type="match status" value="1"/>
</dbReference>
<protein>
    <recommendedName>
        <fullName evidence="6">Glutamyl-tRNA(Gln) amidotransferase subunit A</fullName>
        <shortName evidence="6">Glu-ADT subunit A</shortName>
        <ecNumber evidence="6">6.3.5.7</ecNumber>
    </recommendedName>
</protein>
<dbReference type="HAMAP" id="MF_00120">
    <property type="entry name" value="GatA"/>
    <property type="match status" value="1"/>
</dbReference>
<comment type="function">
    <text evidence="5 6">Allows the formation of correctly charged Gln-tRNA(Gln) through the transamidation of misacylated Glu-tRNA(Gln) in organisms which lack glutaminyl-tRNA synthetase. The reaction takes place in the presence of glutamine and ATP through an activated gamma-phospho-Glu-tRNA(Gln).</text>
</comment>
<reference evidence="8 9" key="1">
    <citation type="submission" date="2020-07" db="EMBL/GenBank/DDBJ databases">
        <title>Alkalicella. sp. LB2 genome.</title>
        <authorList>
            <person name="Postec A."/>
            <person name="Quemeneur M."/>
        </authorList>
    </citation>
    <scope>NUCLEOTIDE SEQUENCE [LARGE SCALE GENOMIC DNA]</scope>
    <source>
        <strain evidence="8 9">LB2</strain>
    </source>
</reference>
<dbReference type="GO" id="GO:0005524">
    <property type="term" value="F:ATP binding"/>
    <property type="evidence" value="ECO:0007669"/>
    <property type="project" value="UniProtKB-KW"/>
</dbReference>
<dbReference type="EC" id="6.3.5.7" evidence="6"/>
<dbReference type="SUPFAM" id="SSF75304">
    <property type="entry name" value="Amidase signature (AS) enzymes"/>
    <property type="match status" value="1"/>
</dbReference>
<dbReference type="GO" id="GO:0030956">
    <property type="term" value="C:glutamyl-tRNA(Gln) amidotransferase complex"/>
    <property type="evidence" value="ECO:0007669"/>
    <property type="project" value="InterPro"/>
</dbReference>
<dbReference type="InterPro" id="IPR023631">
    <property type="entry name" value="Amidase_dom"/>
</dbReference>
<comment type="subunit">
    <text evidence="6">Heterotrimer of A, B and C subunits.</text>
</comment>
<dbReference type="GO" id="GO:0006412">
    <property type="term" value="P:translation"/>
    <property type="evidence" value="ECO:0007669"/>
    <property type="project" value="UniProtKB-UniRule"/>
</dbReference>
<evidence type="ECO:0000256" key="6">
    <source>
        <dbReference type="HAMAP-Rule" id="MF_00120"/>
    </source>
</evidence>
<evidence type="ECO:0000313" key="9">
    <source>
        <dbReference type="Proteomes" id="UP000516160"/>
    </source>
</evidence>
<evidence type="ECO:0000256" key="3">
    <source>
        <dbReference type="ARBA" id="ARBA00022840"/>
    </source>
</evidence>
<dbReference type="NCBIfam" id="TIGR00132">
    <property type="entry name" value="gatA"/>
    <property type="match status" value="1"/>
</dbReference>
<dbReference type="Proteomes" id="UP000516160">
    <property type="component" value="Chromosome"/>
</dbReference>
<keyword evidence="9" id="KW-1185">Reference proteome</keyword>
<proteinExistence type="inferred from homology"/>
<feature type="active site" description="Charge relay system" evidence="6">
    <location>
        <position position="152"/>
    </location>
</feature>
<dbReference type="GO" id="GO:0016740">
    <property type="term" value="F:transferase activity"/>
    <property type="evidence" value="ECO:0007669"/>
    <property type="project" value="UniProtKB-KW"/>
</dbReference>
<dbReference type="EMBL" id="CP058559">
    <property type="protein sequence ID" value="QNO16682.1"/>
    <property type="molecule type" value="Genomic_DNA"/>
</dbReference>
<keyword evidence="8" id="KW-0808">Transferase</keyword>
<organism evidence="8 9">
    <name type="scientific">Alkalicella caledoniensis</name>
    <dbReference type="NCBI Taxonomy" id="2731377"/>
    <lineage>
        <taxon>Bacteria</taxon>
        <taxon>Bacillati</taxon>
        <taxon>Bacillota</taxon>
        <taxon>Clostridia</taxon>
        <taxon>Eubacteriales</taxon>
        <taxon>Proteinivoracaceae</taxon>
        <taxon>Alkalicella</taxon>
    </lineage>
</organism>
<comment type="catalytic activity">
    <reaction evidence="6">
        <text>L-glutamyl-tRNA(Gln) + L-glutamine + ATP + H2O = L-glutaminyl-tRNA(Gln) + L-glutamate + ADP + phosphate + H(+)</text>
        <dbReference type="Rhea" id="RHEA:17521"/>
        <dbReference type="Rhea" id="RHEA-COMP:9681"/>
        <dbReference type="Rhea" id="RHEA-COMP:9684"/>
        <dbReference type="ChEBI" id="CHEBI:15377"/>
        <dbReference type="ChEBI" id="CHEBI:15378"/>
        <dbReference type="ChEBI" id="CHEBI:29985"/>
        <dbReference type="ChEBI" id="CHEBI:30616"/>
        <dbReference type="ChEBI" id="CHEBI:43474"/>
        <dbReference type="ChEBI" id="CHEBI:58359"/>
        <dbReference type="ChEBI" id="CHEBI:78520"/>
        <dbReference type="ChEBI" id="CHEBI:78521"/>
        <dbReference type="ChEBI" id="CHEBI:456216"/>
        <dbReference type="EC" id="6.3.5.7"/>
    </reaction>
</comment>
<evidence type="ECO:0000259" key="7">
    <source>
        <dbReference type="Pfam" id="PF01425"/>
    </source>
</evidence>
<dbReference type="Gene3D" id="3.90.1300.10">
    <property type="entry name" value="Amidase signature (AS) domain"/>
    <property type="match status" value="1"/>
</dbReference>
<evidence type="ECO:0000256" key="2">
    <source>
        <dbReference type="ARBA" id="ARBA00022741"/>
    </source>
</evidence>
<dbReference type="InterPro" id="IPR000120">
    <property type="entry name" value="Amidase"/>
</dbReference>
<sequence>MGRLAMYIKKLNKLLTEKEISCKELTEIYIEKLEALDKSISAFITITKDEALKKANETDEKIAQGQAIGLLDGIPMTLKDNISTKGILTTAASKMLENYIPPYSATVFNKLSKSVLLGKVNLDEFAMGTSTETSYFYNTKNPWDLNRVPGGSSGGSVASIAADLAVFSLGSDTGGSIRQPAAFCGVVGMKPTYGLVSRYGVFSLASSLDQVGPVTKTVEDSAHVLSAILGHDSLDSTSSNIDKLDYNMALLQDLKGMRIGIAKEFLPKEINPTVKKAFNKSVELLESLGAKIIEISLPHMDLGLTVYSIIAYCEAASNLARYDGVRFGMSLDESLDTVTEARAKGFGQEVKRRIMLGTFFLQGGNYKKYYEQAKSVQGLIISDFQRAFAQCDCILSPTTLDTAFESGKEIEPHLMALNDLLTIPVNLAGLPAMSIPCGFDSNGLPIGLQIIANKYEEGKMFTTGHNYQIHTDFHLQKPKIVEGGIIDGF</sequence>
<dbReference type="Pfam" id="PF01425">
    <property type="entry name" value="Amidase"/>
    <property type="match status" value="1"/>
</dbReference>
<dbReference type="InterPro" id="IPR004412">
    <property type="entry name" value="GatA"/>
</dbReference>
<evidence type="ECO:0000313" key="8">
    <source>
        <dbReference type="EMBL" id="QNO16682.1"/>
    </source>
</evidence>
<feature type="active site" description="Acyl-ester intermediate" evidence="6">
    <location>
        <position position="176"/>
    </location>
</feature>
<dbReference type="KEGG" id="acae:HYG86_11180"/>
<evidence type="ECO:0000256" key="1">
    <source>
        <dbReference type="ARBA" id="ARBA00022598"/>
    </source>
</evidence>
<dbReference type="PANTHER" id="PTHR11895">
    <property type="entry name" value="TRANSAMIDASE"/>
    <property type="match status" value="1"/>
</dbReference>
<keyword evidence="3 6" id="KW-0067">ATP-binding</keyword>
<dbReference type="AlphaFoldDB" id="A0A7G9WDC0"/>
<dbReference type="InterPro" id="IPR036928">
    <property type="entry name" value="AS_sf"/>
</dbReference>
<dbReference type="GO" id="GO:0050567">
    <property type="term" value="F:glutaminyl-tRNA synthase (glutamine-hydrolyzing) activity"/>
    <property type="evidence" value="ECO:0007669"/>
    <property type="project" value="UniProtKB-UniRule"/>
</dbReference>
<feature type="domain" description="Amidase" evidence="7">
    <location>
        <begin position="24"/>
        <end position="459"/>
    </location>
</feature>
<keyword evidence="1 6" id="KW-0436">Ligase</keyword>
<gene>
    <name evidence="6 8" type="primary">gatA</name>
    <name evidence="8" type="ORF">HYG86_11180</name>
</gene>
<comment type="similarity">
    <text evidence="6">Belongs to the amidase family. GatA subfamily.</text>
</comment>
<keyword evidence="4 6" id="KW-0648">Protein biosynthesis</keyword>